<gene>
    <name evidence="4" type="primary">uppS</name>
    <name evidence="4" type="ORF">ACFPK8_15470</name>
</gene>
<dbReference type="CDD" id="cd00475">
    <property type="entry name" value="Cis_IPPS"/>
    <property type="match status" value="1"/>
</dbReference>
<dbReference type="PANTHER" id="PTHR10291">
    <property type="entry name" value="DEHYDRODOLICHYL DIPHOSPHATE SYNTHASE FAMILY MEMBER"/>
    <property type="match status" value="1"/>
</dbReference>
<dbReference type="GO" id="GO:0016740">
    <property type="term" value="F:transferase activity"/>
    <property type="evidence" value="ECO:0007669"/>
    <property type="project" value="UniProtKB-KW"/>
</dbReference>
<evidence type="ECO:0000313" key="5">
    <source>
        <dbReference type="Proteomes" id="UP001595937"/>
    </source>
</evidence>
<evidence type="ECO:0000256" key="1">
    <source>
        <dbReference type="ARBA" id="ARBA00022679"/>
    </source>
</evidence>
<reference evidence="5" key="1">
    <citation type="journal article" date="2019" name="Int. J. Syst. Evol. Microbiol.">
        <title>The Global Catalogue of Microorganisms (GCM) 10K type strain sequencing project: providing services to taxonomists for standard genome sequencing and annotation.</title>
        <authorList>
            <consortium name="The Broad Institute Genomics Platform"/>
            <consortium name="The Broad Institute Genome Sequencing Center for Infectious Disease"/>
            <person name="Wu L."/>
            <person name="Ma J."/>
        </authorList>
    </citation>
    <scope>NUCLEOTIDE SEQUENCE [LARGE SCALE GENOMIC DNA]</scope>
    <source>
        <strain evidence="5">CGMCC 1.16455</strain>
    </source>
</reference>
<sequence length="244" mass="26607">MRIDEATDAATSTPAPGSHRPRHVGLIMDGNRRWARSHGLADVSLGHQAGAEHLSNVLAWLSARGIEHASVYVLSAVNIRRRGPVELRALFRLIENVIPARVLASEQWRLHISGNLDLLPKRTREALMDAVETTQDRPRHLTLAICYDAHADILGAVRRAVVDLPVGDVDALSVDLISQHLPGGPAKEIDLIIRTGGDNRASGFFPWQSTSAELHVASCSWPDFSEHDLDSALAHYDAVISANT</sequence>
<protein>
    <submittedName>
        <fullName evidence="4">Polyprenyl diphosphate synthase</fullName>
        <ecNumber evidence="4">2.5.1.-</ecNumber>
    </submittedName>
</protein>
<dbReference type="Pfam" id="PF01255">
    <property type="entry name" value="Prenyltransf"/>
    <property type="match status" value="1"/>
</dbReference>
<dbReference type="EMBL" id="JBHSLN010000084">
    <property type="protein sequence ID" value="MFC5298911.1"/>
    <property type="molecule type" value="Genomic_DNA"/>
</dbReference>
<accession>A0ABW0FJT1</accession>
<name>A0ABW0FJT1_9MICO</name>
<dbReference type="InterPro" id="IPR036424">
    <property type="entry name" value="UPP_synth-like_sf"/>
</dbReference>
<dbReference type="RefSeq" id="WP_343926631.1">
    <property type="nucleotide sequence ID" value="NZ_BAAAIR010000105.1"/>
</dbReference>
<evidence type="ECO:0000313" key="4">
    <source>
        <dbReference type="EMBL" id="MFC5298911.1"/>
    </source>
</evidence>
<comment type="similarity">
    <text evidence="2">Belongs to the UPP synthase family. Z-FPP synthase subfamily.</text>
</comment>
<proteinExistence type="inferred from homology"/>
<dbReference type="GeneID" id="303299358"/>
<dbReference type="Gene3D" id="3.40.1180.10">
    <property type="entry name" value="Decaprenyl diphosphate synthase-like"/>
    <property type="match status" value="1"/>
</dbReference>
<dbReference type="Proteomes" id="UP001595937">
    <property type="component" value="Unassembled WGS sequence"/>
</dbReference>
<organism evidence="4 5">
    <name type="scientific">Brachybacterium tyrofermentans</name>
    <dbReference type="NCBI Taxonomy" id="47848"/>
    <lineage>
        <taxon>Bacteria</taxon>
        <taxon>Bacillati</taxon>
        <taxon>Actinomycetota</taxon>
        <taxon>Actinomycetes</taxon>
        <taxon>Micrococcales</taxon>
        <taxon>Dermabacteraceae</taxon>
        <taxon>Brachybacterium</taxon>
    </lineage>
</organism>
<dbReference type="InterPro" id="IPR001441">
    <property type="entry name" value="UPP_synth-like"/>
</dbReference>
<dbReference type="InterPro" id="IPR018520">
    <property type="entry name" value="UPP_synth-like_CS"/>
</dbReference>
<keyword evidence="1 4" id="KW-0808">Transferase</keyword>
<evidence type="ECO:0000256" key="3">
    <source>
        <dbReference type="SAM" id="MobiDB-lite"/>
    </source>
</evidence>
<keyword evidence="5" id="KW-1185">Reference proteome</keyword>
<dbReference type="SUPFAM" id="SSF64005">
    <property type="entry name" value="Undecaprenyl diphosphate synthase"/>
    <property type="match status" value="1"/>
</dbReference>
<feature type="region of interest" description="Disordered" evidence="3">
    <location>
        <begin position="1"/>
        <end position="22"/>
    </location>
</feature>
<dbReference type="PANTHER" id="PTHR10291:SF43">
    <property type="entry name" value="DEHYDRODOLICHYL DIPHOSPHATE SYNTHASE COMPLEX SUBUNIT DHDDS"/>
    <property type="match status" value="1"/>
</dbReference>
<dbReference type="EC" id="2.5.1.-" evidence="4"/>
<evidence type="ECO:0000256" key="2">
    <source>
        <dbReference type="ARBA" id="ARBA00038453"/>
    </source>
</evidence>
<dbReference type="NCBIfam" id="TIGR00055">
    <property type="entry name" value="uppS"/>
    <property type="match status" value="1"/>
</dbReference>
<dbReference type="PROSITE" id="PS01066">
    <property type="entry name" value="UPP_SYNTHASE"/>
    <property type="match status" value="1"/>
</dbReference>
<comment type="caution">
    <text evidence="4">The sequence shown here is derived from an EMBL/GenBank/DDBJ whole genome shotgun (WGS) entry which is preliminary data.</text>
</comment>